<dbReference type="Gene3D" id="3.40.50.1820">
    <property type="entry name" value="alpha/beta hydrolase"/>
    <property type="match status" value="1"/>
</dbReference>
<dbReference type="HOGENOM" id="CLU_020336_44_0_11"/>
<reference evidence="2 3" key="1">
    <citation type="submission" date="2013-09" db="EMBL/GenBank/DDBJ databases">
        <title>Complete genome sequence of Corynebacterium doosanense CAU 212(T) (=DSM 45436(T)), isolated from activated sludge.</title>
        <authorList>
            <person name="Schaffert L."/>
            <person name="Albersmeier A."/>
            <person name="Kalinowski J."/>
            <person name="Ruckert C."/>
        </authorList>
    </citation>
    <scope>NUCLEOTIDE SEQUENCE [LARGE SCALE GENOMIC DNA]</scope>
    <source>
        <strain evidence="2 3">CAU 212</strain>
    </source>
</reference>
<dbReference type="InterPro" id="IPR029058">
    <property type="entry name" value="AB_hydrolase_fold"/>
</dbReference>
<dbReference type="STRING" id="558173.CDOO_00705"/>
<keyword evidence="2" id="KW-0378">Hydrolase</keyword>
<dbReference type="PANTHER" id="PTHR43798">
    <property type="entry name" value="MONOACYLGLYCEROL LIPASE"/>
    <property type="match status" value="1"/>
</dbReference>
<accession>A0A097ICZ6</accession>
<keyword evidence="3" id="KW-1185">Reference proteome</keyword>
<dbReference type="GO" id="GO:0046464">
    <property type="term" value="P:acylglycerol catabolic process"/>
    <property type="evidence" value="ECO:0007669"/>
    <property type="project" value="TreeGrafter"/>
</dbReference>
<dbReference type="InterPro" id="IPR050266">
    <property type="entry name" value="AB_hydrolase_sf"/>
</dbReference>
<evidence type="ECO:0000259" key="1">
    <source>
        <dbReference type="Pfam" id="PF12697"/>
    </source>
</evidence>
<feature type="domain" description="AB hydrolase-1" evidence="1">
    <location>
        <begin position="16"/>
        <end position="235"/>
    </location>
</feature>
<sequence>MMDYPDERGPHTGETIIFLHGGNMGGWTWAGQVEALPDRHLLIPDLPGYGHRASQPWPGVAEAADDIARIIRERAVDGRAHIVGLSLGGHVALHLLQRHPDVALSCVVSGVTAIGLSRWEGRSVGLTVPLWHRRWFWHLQSFAFGIPAADRTLFVDCATAPDSASNKRMFSEIREGTLPQGAFSYPGPLLAVAAERESASAEKAFPAIRAALPQTQTWIAPKLHHAWSVEDPDLFTRMVTTFADSGQWP</sequence>
<dbReference type="GO" id="GO:0047372">
    <property type="term" value="F:monoacylglycerol lipase activity"/>
    <property type="evidence" value="ECO:0007669"/>
    <property type="project" value="TreeGrafter"/>
</dbReference>
<dbReference type="GO" id="GO:0016020">
    <property type="term" value="C:membrane"/>
    <property type="evidence" value="ECO:0007669"/>
    <property type="project" value="TreeGrafter"/>
</dbReference>
<dbReference type="PANTHER" id="PTHR43798:SF33">
    <property type="entry name" value="HYDROLASE, PUTATIVE (AFU_ORTHOLOGUE AFUA_2G14860)-RELATED"/>
    <property type="match status" value="1"/>
</dbReference>
<dbReference type="AlphaFoldDB" id="A0A097ICZ6"/>
<dbReference type="RefSeq" id="WP_020384715.1">
    <property type="nucleotide sequence ID" value="NZ_AQUX01000038.1"/>
</dbReference>
<dbReference type="OrthoDB" id="3519228at2"/>
<name>A0A097ICZ6_9CORY</name>
<proteinExistence type="predicted"/>
<dbReference type="KEGG" id="cdo:CDOO_00705"/>
<protein>
    <submittedName>
        <fullName evidence="2">Hydrolase</fullName>
    </submittedName>
</protein>
<dbReference type="EMBL" id="CP006764">
    <property type="protein sequence ID" value="AIT60001.1"/>
    <property type="molecule type" value="Genomic_DNA"/>
</dbReference>
<gene>
    <name evidence="2" type="ORF">CDOO_00705</name>
</gene>
<dbReference type="Pfam" id="PF12697">
    <property type="entry name" value="Abhydrolase_6"/>
    <property type="match status" value="1"/>
</dbReference>
<organism evidence="2 3">
    <name type="scientific">Corynebacterium doosanense CAU 212 = DSM 45436</name>
    <dbReference type="NCBI Taxonomy" id="558173"/>
    <lineage>
        <taxon>Bacteria</taxon>
        <taxon>Bacillati</taxon>
        <taxon>Actinomycetota</taxon>
        <taxon>Actinomycetes</taxon>
        <taxon>Mycobacteriales</taxon>
        <taxon>Corynebacteriaceae</taxon>
        <taxon>Corynebacterium</taxon>
    </lineage>
</organism>
<dbReference type="Proteomes" id="UP000029914">
    <property type="component" value="Chromosome"/>
</dbReference>
<evidence type="ECO:0000313" key="2">
    <source>
        <dbReference type="EMBL" id="AIT60001.1"/>
    </source>
</evidence>
<evidence type="ECO:0000313" key="3">
    <source>
        <dbReference type="Proteomes" id="UP000029914"/>
    </source>
</evidence>
<dbReference type="SUPFAM" id="SSF53474">
    <property type="entry name" value="alpha/beta-Hydrolases"/>
    <property type="match status" value="1"/>
</dbReference>
<dbReference type="eggNOG" id="COG0596">
    <property type="taxonomic scope" value="Bacteria"/>
</dbReference>
<dbReference type="InterPro" id="IPR000073">
    <property type="entry name" value="AB_hydrolase_1"/>
</dbReference>